<feature type="transmembrane region" description="Helical" evidence="1">
    <location>
        <begin position="319"/>
        <end position="339"/>
    </location>
</feature>
<keyword evidence="3" id="KW-1185">Reference proteome</keyword>
<keyword evidence="1" id="KW-1133">Transmembrane helix</keyword>
<feature type="transmembrane region" description="Helical" evidence="1">
    <location>
        <begin position="360"/>
        <end position="382"/>
    </location>
</feature>
<evidence type="ECO:0000313" key="2">
    <source>
        <dbReference type="EMBL" id="KAJ6236240.1"/>
    </source>
</evidence>
<evidence type="ECO:0000256" key="1">
    <source>
        <dbReference type="SAM" id="Phobius"/>
    </source>
</evidence>
<sequence length="440" mass="50694">MSYYDDNDYEYDAQRSGISDGTKQFLIIFFSIFGACHAIALFRRILNYGTFCSGKSPLAMERRTSNTPKRITEPLDERYEIGIKYDEDILRLANNISDELDKAQFDQGPLNTDMGMDNNININNSSKIKYDQPPQYEFNYNLEGGGETFVGQNNNFNQMNNNMDQMNQMNMNMNMNMNTNMNTNMGNMDQTNNRQNVLMNKIIDKLEKQISQLDKDQNISQLMNLIENIRLNENLTKEDVRNLASAIRNLSQTTNNDKKEREIISTTNQNTATQETDIEAFDPASIFLQSVFTFLPLFLIRMALMMHFTLFFVGSVITWVFSIIEVLFDTLLRMAFFCCTPPQVRNKTSQIIEEKISFCFLNFITIIQLALILYFPVFPWFWARKSTENNSSNISTGIFPVTPRNGIAEKEWEHKPLLGRASVTIGFLLGLCLTYGFGAF</sequence>
<feature type="transmembrane region" description="Helical" evidence="1">
    <location>
        <begin position="25"/>
        <end position="46"/>
    </location>
</feature>
<comment type="caution">
    <text evidence="2">The sequence shown here is derived from an EMBL/GenBank/DDBJ whole genome shotgun (WGS) entry which is preliminary data.</text>
</comment>
<dbReference type="Proteomes" id="UP001150062">
    <property type="component" value="Unassembled WGS sequence"/>
</dbReference>
<gene>
    <name evidence="2" type="ORF">M0813_27994</name>
</gene>
<protein>
    <submittedName>
        <fullName evidence="2">Uncharacterized protein</fullName>
    </submittedName>
</protein>
<organism evidence="2 3">
    <name type="scientific">Anaeramoeba flamelloides</name>
    <dbReference type="NCBI Taxonomy" id="1746091"/>
    <lineage>
        <taxon>Eukaryota</taxon>
        <taxon>Metamonada</taxon>
        <taxon>Anaeramoebidae</taxon>
        <taxon>Anaeramoeba</taxon>
    </lineage>
</organism>
<keyword evidence="1" id="KW-0472">Membrane</keyword>
<accession>A0ABQ8XVQ3</accession>
<dbReference type="EMBL" id="JAOAOG010000245">
    <property type="protein sequence ID" value="KAJ6236240.1"/>
    <property type="molecule type" value="Genomic_DNA"/>
</dbReference>
<evidence type="ECO:0000313" key="3">
    <source>
        <dbReference type="Proteomes" id="UP001150062"/>
    </source>
</evidence>
<proteinExistence type="predicted"/>
<reference evidence="2" key="1">
    <citation type="submission" date="2022-08" db="EMBL/GenBank/DDBJ databases">
        <title>Novel sulfate-reducing endosymbionts in the free-living metamonad Anaeramoeba.</title>
        <authorList>
            <person name="Jerlstrom-Hultqvist J."/>
            <person name="Cepicka I."/>
            <person name="Gallot-Lavallee L."/>
            <person name="Salas-Leiva D."/>
            <person name="Curtis B.A."/>
            <person name="Zahonova K."/>
            <person name="Pipaliya S."/>
            <person name="Dacks J."/>
            <person name="Roger A.J."/>
        </authorList>
    </citation>
    <scope>NUCLEOTIDE SEQUENCE</scope>
    <source>
        <strain evidence="2">Schooner1</strain>
    </source>
</reference>
<feature type="transmembrane region" description="Helical" evidence="1">
    <location>
        <begin position="417"/>
        <end position="437"/>
    </location>
</feature>
<keyword evidence="1" id="KW-0812">Transmembrane</keyword>
<feature type="transmembrane region" description="Helical" evidence="1">
    <location>
        <begin position="291"/>
        <end position="313"/>
    </location>
</feature>
<name>A0ABQ8XVQ3_9EUKA</name>